<keyword evidence="1" id="KW-0812">Transmembrane</keyword>
<dbReference type="EMBL" id="JACRVF010000002">
    <property type="protein sequence ID" value="MBC5993210.1"/>
    <property type="molecule type" value="Genomic_DNA"/>
</dbReference>
<dbReference type="RefSeq" id="WP_187067213.1">
    <property type="nucleotide sequence ID" value="NZ_JACRVF010000002.1"/>
</dbReference>
<reference evidence="2" key="1">
    <citation type="submission" date="2020-08" db="EMBL/GenBank/DDBJ databases">
        <title>Pontibacter sp. SD6 16S ribosomal RNA gene Genome sequencing and assembly.</title>
        <authorList>
            <person name="Kang M."/>
        </authorList>
    </citation>
    <scope>NUCLEOTIDE SEQUENCE</scope>
    <source>
        <strain evidence="2">SD6</strain>
    </source>
</reference>
<feature type="transmembrane region" description="Helical" evidence="1">
    <location>
        <begin position="62"/>
        <end position="82"/>
    </location>
</feature>
<feature type="transmembrane region" description="Helical" evidence="1">
    <location>
        <begin position="249"/>
        <end position="270"/>
    </location>
</feature>
<evidence type="ECO:0000313" key="3">
    <source>
        <dbReference type="Proteomes" id="UP000603640"/>
    </source>
</evidence>
<accession>A0A923N5C9</accession>
<protein>
    <recommendedName>
        <fullName evidence="4">EamA domain-containing protein</fullName>
    </recommendedName>
</protein>
<dbReference type="Gene3D" id="1.10.3730.20">
    <property type="match status" value="1"/>
</dbReference>
<feature type="transmembrane region" description="Helical" evidence="1">
    <location>
        <begin position="94"/>
        <end position="114"/>
    </location>
</feature>
<organism evidence="2 3">
    <name type="scientific">Pontibacter cellulosilyticus</name>
    <dbReference type="NCBI Taxonomy" id="1720253"/>
    <lineage>
        <taxon>Bacteria</taxon>
        <taxon>Pseudomonadati</taxon>
        <taxon>Bacteroidota</taxon>
        <taxon>Cytophagia</taxon>
        <taxon>Cytophagales</taxon>
        <taxon>Hymenobacteraceae</taxon>
        <taxon>Pontibacter</taxon>
    </lineage>
</organism>
<feature type="transmembrane region" description="Helical" evidence="1">
    <location>
        <begin position="120"/>
        <end position="138"/>
    </location>
</feature>
<dbReference type="AlphaFoldDB" id="A0A923N5C9"/>
<keyword evidence="3" id="KW-1185">Reference proteome</keyword>
<dbReference type="InterPro" id="IPR037185">
    <property type="entry name" value="EmrE-like"/>
</dbReference>
<evidence type="ECO:0008006" key="4">
    <source>
        <dbReference type="Google" id="ProtNLM"/>
    </source>
</evidence>
<keyword evidence="1" id="KW-1133">Transmembrane helix</keyword>
<feature type="transmembrane region" description="Helical" evidence="1">
    <location>
        <begin position="6"/>
        <end position="21"/>
    </location>
</feature>
<feature type="transmembrane region" description="Helical" evidence="1">
    <location>
        <begin position="221"/>
        <end position="243"/>
    </location>
</feature>
<feature type="transmembrane region" description="Helical" evidence="1">
    <location>
        <begin position="187"/>
        <end position="209"/>
    </location>
</feature>
<evidence type="ECO:0000313" key="2">
    <source>
        <dbReference type="EMBL" id="MBC5993210.1"/>
    </source>
</evidence>
<sequence length="302" mass="32676">MLYLILSVLVSASLIFIFKLFQHYNVHTFQAIVVNYTVCIFVGLLFPGGTDVLQPGIFNHTWAYAAMALGTIFILTFYLMALSTHKAGVTATSVAAKISMVIPVLFSLLVLRTSLKDYNIINYLGMAAAVVAIVLTSIRPRNDGDVKASRAVTLLLPFIIFLNSGIADSLINYTNEHYLQPHQASQFTMLTFTTSATAGLLVLVVVLLLGKVRLNFKSIAAGVLLGIPNYFSIFFLLLALSAFGNDGAFLYPINNIGIILVGAIGAVALFKEKLTKLNLIGIAVAVLAIILISYQEILANLP</sequence>
<feature type="transmembrane region" description="Helical" evidence="1">
    <location>
        <begin position="150"/>
        <end position="167"/>
    </location>
</feature>
<keyword evidence="1" id="KW-0472">Membrane</keyword>
<name>A0A923N5C9_9BACT</name>
<feature type="transmembrane region" description="Helical" evidence="1">
    <location>
        <begin position="277"/>
        <end position="294"/>
    </location>
</feature>
<proteinExistence type="predicted"/>
<dbReference type="Proteomes" id="UP000603640">
    <property type="component" value="Unassembled WGS sequence"/>
</dbReference>
<feature type="transmembrane region" description="Helical" evidence="1">
    <location>
        <begin position="33"/>
        <end position="50"/>
    </location>
</feature>
<comment type="caution">
    <text evidence="2">The sequence shown here is derived from an EMBL/GenBank/DDBJ whole genome shotgun (WGS) entry which is preliminary data.</text>
</comment>
<evidence type="ECO:0000256" key="1">
    <source>
        <dbReference type="SAM" id="Phobius"/>
    </source>
</evidence>
<gene>
    <name evidence="2" type="ORF">H8S84_10225</name>
</gene>
<dbReference type="SUPFAM" id="SSF103481">
    <property type="entry name" value="Multidrug resistance efflux transporter EmrE"/>
    <property type="match status" value="1"/>
</dbReference>